<dbReference type="Gene3D" id="1.20.245.10">
    <property type="entry name" value="Lipoxygenase-1, Domain 5"/>
    <property type="match status" value="1"/>
</dbReference>
<dbReference type="SUPFAM" id="SSF48484">
    <property type="entry name" value="Lipoxigenase"/>
    <property type="match status" value="1"/>
</dbReference>
<name>A0A929A0V4_LEPEC</name>
<dbReference type="InterPro" id="IPR036226">
    <property type="entry name" value="LipOase_C_sf"/>
</dbReference>
<evidence type="ECO:0000313" key="2">
    <source>
        <dbReference type="Proteomes" id="UP000615026"/>
    </source>
</evidence>
<organism evidence="1 2">
    <name type="scientific">Leptolyngbya cf. ectocarpi LEGE 11479</name>
    <dbReference type="NCBI Taxonomy" id="1828722"/>
    <lineage>
        <taxon>Bacteria</taxon>
        <taxon>Bacillati</taxon>
        <taxon>Cyanobacteriota</taxon>
        <taxon>Cyanophyceae</taxon>
        <taxon>Leptolyngbyales</taxon>
        <taxon>Leptolyngbyaceae</taxon>
        <taxon>Leptolyngbya group</taxon>
        <taxon>Leptolyngbya</taxon>
    </lineage>
</organism>
<dbReference type="AlphaFoldDB" id="A0A929A0V4"/>
<dbReference type="EMBL" id="JADEXP010000627">
    <property type="protein sequence ID" value="MBE9070992.1"/>
    <property type="molecule type" value="Genomic_DNA"/>
</dbReference>
<dbReference type="RefSeq" id="WP_193996801.1">
    <property type="nucleotide sequence ID" value="NZ_JADEXP010000627.1"/>
</dbReference>
<gene>
    <name evidence="1" type="ORF">IQ260_30605</name>
</gene>
<evidence type="ECO:0000313" key="1">
    <source>
        <dbReference type="EMBL" id="MBE9070992.1"/>
    </source>
</evidence>
<accession>A0A929A0V4</accession>
<sequence length="74" mass="8490">MINITITTGLVQPPMIGDYRHTLPDQNKDQALLVFETYQQALKQLARDIDERNLTREQPFQTFNPTILDSSVSV</sequence>
<protein>
    <submittedName>
        <fullName evidence="1">Uncharacterized protein</fullName>
    </submittedName>
</protein>
<proteinExistence type="predicted"/>
<dbReference type="Proteomes" id="UP000615026">
    <property type="component" value="Unassembled WGS sequence"/>
</dbReference>
<keyword evidence="2" id="KW-1185">Reference proteome</keyword>
<comment type="caution">
    <text evidence="1">The sequence shown here is derived from an EMBL/GenBank/DDBJ whole genome shotgun (WGS) entry which is preliminary data.</text>
</comment>
<reference evidence="1" key="1">
    <citation type="submission" date="2020-10" db="EMBL/GenBank/DDBJ databases">
        <authorList>
            <person name="Castelo-Branco R."/>
            <person name="Eusebio N."/>
            <person name="Adriana R."/>
            <person name="Vieira A."/>
            <person name="Brugerolle De Fraissinette N."/>
            <person name="Rezende De Castro R."/>
            <person name="Schneider M.P."/>
            <person name="Vasconcelos V."/>
            <person name="Leao P.N."/>
        </authorList>
    </citation>
    <scope>NUCLEOTIDE SEQUENCE</scope>
    <source>
        <strain evidence="1">LEGE 11479</strain>
    </source>
</reference>